<accession>A0A1I1MUT5</accession>
<evidence type="ECO:0000313" key="2">
    <source>
        <dbReference type="Proteomes" id="UP000199207"/>
    </source>
</evidence>
<reference evidence="1 2" key="1">
    <citation type="submission" date="2016-10" db="EMBL/GenBank/DDBJ databases">
        <authorList>
            <person name="de Groot N.N."/>
        </authorList>
    </citation>
    <scope>NUCLEOTIDE SEQUENCE [LARGE SCALE GENOMIC DNA]</scope>
    <source>
        <strain evidence="1 2">CGMCC 4.5739</strain>
    </source>
</reference>
<gene>
    <name evidence="1" type="ORF">SAMN05421773_10776</name>
</gene>
<dbReference type="EMBL" id="FOLM01000007">
    <property type="protein sequence ID" value="SFC89131.1"/>
    <property type="molecule type" value="Genomic_DNA"/>
</dbReference>
<proteinExistence type="predicted"/>
<dbReference type="Proteomes" id="UP000199207">
    <property type="component" value="Unassembled WGS sequence"/>
</dbReference>
<protein>
    <submittedName>
        <fullName evidence="1">Uncharacterized protein</fullName>
    </submittedName>
</protein>
<organism evidence="1 2">
    <name type="scientific">Streptomyces aidingensis</name>
    <dbReference type="NCBI Taxonomy" id="910347"/>
    <lineage>
        <taxon>Bacteria</taxon>
        <taxon>Bacillati</taxon>
        <taxon>Actinomycetota</taxon>
        <taxon>Actinomycetes</taxon>
        <taxon>Kitasatosporales</taxon>
        <taxon>Streptomycetaceae</taxon>
        <taxon>Streptomyces</taxon>
    </lineage>
</organism>
<evidence type="ECO:0000313" key="1">
    <source>
        <dbReference type="EMBL" id="SFC89131.1"/>
    </source>
</evidence>
<dbReference type="AlphaFoldDB" id="A0A1I1MUT5"/>
<sequence>MLHFHIGGRLRDAYAYHANGALYDPRLLTLLVIPSPAASLDDTPDLAQRWGRMWLSLGTIPGRDREIVVARAYKAESGTWRTSELEVDSHRRIHVGVGPGTQKITLGKRRPSAGAGENRDPITWLLEVEGITTAAGPREEQFL</sequence>
<keyword evidence="2" id="KW-1185">Reference proteome</keyword>
<dbReference type="STRING" id="910347.SAMN05421773_10776"/>
<name>A0A1I1MUT5_9ACTN</name>
<dbReference type="RefSeq" id="WP_093839203.1">
    <property type="nucleotide sequence ID" value="NZ_FOLM01000007.1"/>
</dbReference>